<name>A0ACB8T3X0_9AGAM</name>
<dbReference type="EMBL" id="MU277206">
    <property type="protein sequence ID" value="KAI0062798.1"/>
    <property type="molecule type" value="Genomic_DNA"/>
</dbReference>
<evidence type="ECO:0000313" key="2">
    <source>
        <dbReference type="Proteomes" id="UP000814140"/>
    </source>
</evidence>
<dbReference type="Proteomes" id="UP000814140">
    <property type="component" value="Unassembled WGS sequence"/>
</dbReference>
<accession>A0ACB8T3X0</accession>
<reference evidence="1" key="1">
    <citation type="submission" date="2021-03" db="EMBL/GenBank/DDBJ databases">
        <authorList>
            <consortium name="DOE Joint Genome Institute"/>
            <person name="Ahrendt S."/>
            <person name="Looney B.P."/>
            <person name="Miyauchi S."/>
            <person name="Morin E."/>
            <person name="Drula E."/>
            <person name="Courty P.E."/>
            <person name="Chicoki N."/>
            <person name="Fauchery L."/>
            <person name="Kohler A."/>
            <person name="Kuo A."/>
            <person name="Labutti K."/>
            <person name="Pangilinan J."/>
            <person name="Lipzen A."/>
            <person name="Riley R."/>
            <person name="Andreopoulos W."/>
            <person name="He G."/>
            <person name="Johnson J."/>
            <person name="Barry K.W."/>
            <person name="Grigoriev I.V."/>
            <person name="Nagy L."/>
            <person name="Hibbett D."/>
            <person name="Henrissat B."/>
            <person name="Matheny P.B."/>
            <person name="Labbe J."/>
            <person name="Martin F."/>
        </authorList>
    </citation>
    <scope>NUCLEOTIDE SEQUENCE</scope>
    <source>
        <strain evidence="1">HHB10654</strain>
    </source>
</reference>
<keyword evidence="2" id="KW-1185">Reference proteome</keyword>
<reference evidence="1" key="2">
    <citation type="journal article" date="2022" name="New Phytol.">
        <title>Evolutionary transition to the ectomycorrhizal habit in the genomes of a hyperdiverse lineage of mushroom-forming fungi.</title>
        <authorList>
            <person name="Looney B."/>
            <person name="Miyauchi S."/>
            <person name="Morin E."/>
            <person name="Drula E."/>
            <person name="Courty P.E."/>
            <person name="Kohler A."/>
            <person name="Kuo A."/>
            <person name="LaButti K."/>
            <person name="Pangilinan J."/>
            <person name="Lipzen A."/>
            <person name="Riley R."/>
            <person name="Andreopoulos W."/>
            <person name="He G."/>
            <person name="Johnson J."/>
            <person name="Nolan M."/>
            <person name="Tritt A."/>
            <person name="Barry K.W."/>
            <person name="Grigoriev I.V."/>
            <person name="Nagy L.G."/>
            <person name="Hibbett D."/>
            <person name="Henrissat B."/>
            <person name="Matheny P.B."/>
            <person name="Labbe J."/>
            <person name="Martin F.M."/>
        </authorList>
    </citation>
    <scope>NUCLEOTIDE SEQUENCE</scope>
    <source>
        <strain evidence="1">HHB10654</strain>
    </source>
</reference>
<evidence type="ECO:0000313" key="1">
    <source>
        <dbReference type="EMBL" id="KAI0062798.1"/>
    </source>
</evidence>
<sequence>MSAREPRTLVLCLDGSWAQYNPQRNTNVVKFYALLDKDHVEGQACYYQAGVGTYFEPGVVSPLLTTTAKLLDMAFAWYLSEHVLDGYRFLMQNYNVGDKVCLFGFSRGAYTARALAGMIKKVGLLSKDNFEQVSFAYKIYTSTDEDLARGFKEIFSRDVPIEFVGVWDTVASVGLVLRQTLPYVSWNSGIKTLRHAVALDEHRVRFNPSLYDMTGEGDTVTTNALHSDADTEKDTDAEEVWFVGGHTDIGGGAEPESVESSLSHIALRWMVREVIRADCGIVFDAKALAEIGVSATPGPVDGPADPRDEKDAMATRHCDLRTYPIFWLLEFLPSSYNTQNPLWRVPRWGLHLGRGREAHGALKFHTTVKIRMDNMPRYKPKARYHRDGDEVTYVW</sequence>
<comment type="caution">
    <text evidence="1">The sequence shown here is derived from an EMBL/GenBank/DDBJ whole genome shotgun (WGS) entry which is preliminary data.</text>
</comment>
<organism evidence="1 2">
    <name type="scientific">Artomyces pyxidatus</name>
    <dbReference type="NCBI Taxonomy" id="48021"/>
    <lineage>
        <taxon>Eukaryota</taxon>
        <taxon>Fungi</taxon>
        <taxon>Dikarya</taxon>
        <taxon>Basidiomycota</taxon>
        <taxon>Agaricomycotina</taxon>
        <taxon>Agaricomycetes</taxon>
        <taxon>Russulales</taxon>
        <taxon>Auriscalpiaceae</taxon>
        <taxon>Artomyces</taxon>
    </lineage>
</organism>
<gene>
    <name evidence="1" type="ORF">BV25DRAFT_1870219</name>
</gene>
<proteinExistence type="predicted"/>
<protein>
    <submittedName>
        <fullName evidence="1">Uncharacterized protein</fullName>
    </submittedName>
</protein>